<gene>
    <name evidence="2" type="ORF">O181_039835</name>
</gene>
<evidence type="ECO:0000313" key="2">
    <source>
        <dbReference type="EMBL" id="MBW0500120.1"/>
    </source>
</evidence>
<accession>A0A9Q3DFL1</accession>
<feature type="compositionally biased region" description="Polar residues" evidence="1">
    <location>
        <begin position="104"/>
        <end position="118"/>
    </location>
</feature>
<proteinExistence type="predicted"/>
<evidence type="ECO:0000313" key="3">
    <source>
        <dbReference type="Proteomes" id="UP000765509"/>
    </source>
</evidence>
<comment type="caution">
    <text evidence="2">The sequence shown here is derived from an EMBL/GenBank/DDBJ whole genome shotgun (WGS) entry which is preliminary data.</text>
</comment>
<name>A0A9Q3DFL1_9BASI</name>
<reference evidence="2" key="1">
    <citation type="submission" date="2021-03" db="EMBL/GenBank/DDBJ databases">
        <title>Draft genome sequence of rust myrtle Austropuccinia psidii MF-1, a brazilian biotype.</title>
        <authorList>
            <person name="Quecine M.C."/>
            <person name="Pachon D.M.R."/>
            <person name="Bonatelli M.L."/>
            <person name="Correr F.H."/>
            <person name="Franceschini L.M."/>
            <person name="Leite T.F."/>
            <person name="Margarido G.R.A."/>
            <person name="Almeida C.A."/>
            <person name="Ferrarezi J.A."/>
            <person name="Labate C.A."/>
        </authorList>
    </citation>
    <scope>NUCLEOTIDE SEQUENCE</scope>
    <source>
        <strain evidence="2">MF-1</strain>
    </source>
</reference>
<organism evidence="2 3">
    <name type="scientific">Austropuccinia psidii MF-1</name>
    <dbReference type="NCBI Taxonomy" id="1389203"/>
    <lineage>
        <taxon>Eukaryota</taxon>
        <taxon>Fungi</taxon>
        <taxon>Dikarya</taxon>
        <taxon>Basidiomycota</taxon>
        <taxon>Pucciniomycotina</taxon>
        <taxon>Pucciniomycetes</taxon>
        <taxon>Pucciniales</taxon>
        <taxon>Sphaerophragmiaceae</taxon>
        <taxon>Austropuccinia</taxon>
    </lineage>
</organism>
<evidence type="ECO:0000256" key="1">
    <source>
        <dbReference type="SAM" id="MobiDB-lite"/>
    </source>
</evidence>
<dbReference type="EMBL" id="AVOT02015647">
    <property type="protein sequence ID" value="MBW0500120.1"/>
    <property type="molecule type" value="Genomic_DNA"/>
</dbReference>
<keyword evidence="3" id="KW-1185">Reference proteome</keyword>
<feature type="region of interest" description="Disordered" evidence="1">
    <location>
        <begin position="63"/>
        <end position="118"/>
    </location>
</feature>
<protein>
    <submittedName>
        <fullName evidence="2">Uncharacterized protein</fullName>
    </submittedName>
</protein>
<sequence length="118" mass="13619">MSVIIKMIGTPGSLWLNLPTIILITLQPRNPHFALFMEEIHNLTQLTSLKILLLESYRQKSNQYSKMSRENLKLPYVENQDPDQDDCQCATPRSTKSQPPPFENQPNNDQHAQITAHY</sequence>
<dbReference type="Proteomes" id="UP000765509">
    <property type="component" value="Unassembled WGS sequence"/>
</dbReference>
<dbReference type="AlphaFoldDB" id="A0A9Q3DFL1"/>